<feature type="domain" description="FtsK" evidence="4">
    <location>
        <begin position="347"/>
        <end position="552"/>
    </location>
</feature>
<dbReference type="CDD" id="cd01127">
    <property type="entry name" value="TrwB_TraG_TraD_VirD4"/>
    <property type="match status" value="1"/>
</dbReference>
<name>A0ABN0WAA4_9ACTN</name>
<organism evidence="5 6">
    <name type="scientific">Actinoallomurus spadix</name>
    <dbReference type="NCBI Taxonomy" id="79912"/>
    <lineage>
        <taxon>Bacteria</taxon>
        <taxon>Bacillati</taxon>
        <taxon>Actinomycetota</taxon>
        <taxon>Actinomycetes</taxon>
        <taxon>Streptosporangiales</taxon>
        <taxon>Thermomonosporaceae</taxon>
        <taxon>Actinoallomurus</taxon>
    </lineage>
</organism>
<dbReference type="PROSITE" id="PS50901">
    <property type="entry name" value="FTSK"/>
    <property type="match status" value="1"/>
</dbReference>
<dbReference type="InterPro" id="IPR002543">
    <property type="entry name" value="FtsK_dom"/>
</dbReference>
<dbReference type="EMBL" id="BAAABM010000016">
    <property type="protein sequence ID" value="GAA0330629.1"/>
    <property type="molecule type" value="Genomic_DNA"/>
</dbReference>
<evidence type="ECO:0000256" key="3">
    <source>
        <dbReference type="PROSITE-ProRule" id="PRU00289"/>
    </source>
</evidence>
<dbReference type="PANTHER" id="PTHR22683:SF41">
    <property type="entry name" value="DNA TRANSLOCASE FTSK"/>
    <property type="match status" value="1"/>
</dbReference>
<evidence type="ECO:0000313" key="5">
    <source>
        <dbReference type="EMBL" id="GAA0330629.1"/>
    </source>
</evidence>
<dbReference type="Pfam" id="PF01580">
    <property type="entry name" value="FtsK_SpoIIIE"/>
    <property type="match status" value="1"/>
</dbReference>
<dbReference type="Proteomes" id="UP001501822">
    <property type="component" value="Unassembled WGS sequence"/>
</dbReference>
<proteinExistence type="predicted"/>
<evidence type="ECO:0000313" key="6">
    <source>
        <dbReference type="Proteomes" id="UP001501822"/>
    </source>
</evidence>
<protein>
    <submittedName>
        <fullName evidence="5">FtsK/SpoIIIE domain-containing protein</fullName>
    </submittedName>
</protein>
<dbReference type="SUPFAM" id="SSF52540">
    <property type="entry name" value="P-loop containing nucleoside triphosphate hydrolases"/>
    <property type="match status" value="1"/>
</dbReference>
<evidence type="ECO:0000256" key="1">
    <source>
        <dbReference type="ARBA" id="ARBA00022741"/>
    </source>
</evidence>
<dbReference type="InterPro" id="IPR050206">
    <property type="entry name" value="FtsK/SpoIIIE/SftA"/>
</dbReference>
<dbReference type="InterPro" id="IPR027417">
    <property type="entry name" value="P-loop_NTPase"/>
</dbReference>
<dbReference type="RefSeq" id="WP_252805630.1">
    <property type="nucleotide sequence ID" value="NZ_BAAABM010000016.1"/>
</dbReference>
<keyword evidence="1 3" id="KW-0547">Nucleotide-binding</keyword>
<reference evidence="5 6" key="1">
    <citation type="journal article" date="2019" name="Int. J. Syst. Evol. Microbiol.">
        <title>The Global Catalogue of Microorganisms (GCM) 10K type strain sequencing project: providing services to taxonomists for standard genome sequencing and annotation.</title>
        <authorList>
            <consortium name="The Broad Institute Genomics Platform"/>
            <consortium name="The Broad Institute Genome Sequencing Center for Infectious Disease"/>
            <person name="Wu L."/>
            <person name="Ma J."/>
        </authorList>
    </citation>
    <scope>NUCLEOTIDE SEQUENCE [LARGE SCALE GENOMIC DNA]</scope>
    <source>
        <strain evidence="5 6">JCM 3146</strain>
    </source>
</reference>
<feature type="binding site" evidence="3">
    <location>
        <begin position="365"/>
        <end position="372"/>
    </location>
    <ligand>
        <name>ATP</name>
        <dbReference type="ChEBI" id="CHEBI:30616"/>
    </ligand>
</feature>
<comment type="caution">
    <text evidence="5">The sequence shown here is derived from an EMBL/GenBank/DDBJ whole genome shotgun (WGS) entry which is preliminary data.</text>
</comment>
<accession>A0ABN0WAA4</accession>
<keyword evidence="6" id="KW-1185">Reference proteome</keyword>
<dbReference type="PANTHER" id="PTHR22683">
    <property type="entry name" value="SPORULATION PROTEIN RELATED"/>
    <property type="match status" value="1"/>
</dbReference>
<sequence>MTLKPGDLVAAVRKDIRQARGAIRARRARLDEMIAEAEAAVEQGRRDVAATSGPETAMAVAGWRELAAEAAPGAASASWADWPAEPEPAESGPCLYRVGTAAGEVPALVPLLDSGHLKITGSQTPLADAIVDALLVRIVATTRPGSVRVSLYDPRRLGAGLGGFHALSRPGLLTVYGVEEFKDLLGSLDRDIRRIQRDVLGGGHSSLSELAAATGRRPEPWQVVIVQSPARGFRDDEVAHLNSVMHAGAACGIHVICRDVPVEDASGIERVDLTADGRITTSMTGELPVTAEPPPPELVRAVCERAARWAGIERDPPRFAELVPHRMWSESSAAGVRAPIGEDVDRYEPVEVLLGDDPVHALVGGPPGSGKTNFLYAMIGSMAARYSPEELEFYLLDFKEGVSFARLASGRTDKTWLPHARLIGVNINNDREFGLALLRFLARELERRGAAAREHEVTKIEELRAADPDGHWPRMVAVIDEFQVLIQQQDKITDESLYLLNDLARRGRSQGIHLVLASQNIGGVQTLWGRGAILDQFTLRIALPKARRILADDNPAALQVARFCAVVNAESGARQANRIARLPDAGVAGTFDALQRELWQRRPEHLAPPRIFDGAHVPELMTAPALPPGESAVGQLIDLAGSAATVRFDRAPGRNLAVVGTRADEAYDVLASAVLSLSRGHAPGSAVFRLYALDPQLEPRVGLLARRLADDGHEVTLGGELPEPADRDVPEYLALFAVDAATGRAEDLRRAVRRLVEHGPERRMHVLGWWRTTDRLKADVVERVGNVRNIDAWVALDVRDSELSPLPGGQMLSWTPRHRRALFHDQRTGVPPQPIIPFEVMSETGDGVA</sequence>
<gene>
    <name evidence="5" type="ORF">GCM10010151_20550</name>
</gene>
<evidence type="ECO:0000256" key="2">
    <source>
        <dbReference type="ARBA" id="ARBA00022840"/>
    </source>
</evidence>
<keyword evidence="2 3" id="KW-0067">ATP-binding</keyword>
<evidence type="ECO:0000259" key="4">
    <source>
        <dbReference type="PROSITE" id="PS50901"/>
    </source>
</evidence>
<dbReference type="Gene3D" id="3.40.50.300">
    <property type="entry name" value="P-loop containing nucleotide triphosphate hydrolases"/>
    <property type="match status" value="2"/>
</dbReference>